<feature type="region of interest" description="Disordered" evidence="1">
    <location>
        <begin position="201"/>
        <end position="241"/>
    </location>
</feature>
<evidence type="ECO:0000313" key="4">
    <source>
        <dbReference type="Proteomes" id="UP000198804"/>
    </source>
</evidence>
<name>A0A1I4AH84_9HYPH</name>
<dbReference type="STRING" id="414703.SAMN04488125_102398"/>
<dbReference type="RefSeq" id="WP_244535289.1">
    <property type="nucleotide sequence ID" value="NZ_FOSV01000002.1"/>
</dbReference>
<reference evidence="4" key="1">
    <citation type="submission" date="2016-10" db="EMBL/GenBank/DDBJ databases">
        <authorList>
            <person name="Varghese N."/>
            <person name="Submissions S."/>
        </authorList>
    </citation>
    <scope>NUCLEOTIDE SEQUENCE [LARGE SCALE GENOMIC DNA]</scope>
    <source>
        <strain evidence="4">CGMCC 1.6474</strain>
    </source>
</reference>
<feature type="compositionally biased region" description="Pro residues" evidence="1">
    <location>
        <begin position="208"/>
        <end position="237"/>
    </location>
</feature>
<evidence type="ECO:0000256" key="2">
    <source>
        <dbReference type="SAM" id="SignalP"/>
    </source>
</evidence>
<keyword evidence="4" id="KW-1185">Reference proteome</keyword>
<dbReference type="EMBL" id="FOSV01000002">
    <property type="protein sequence ID" value="SFK55788.1"/>
    <property type="molecule type" value="Genomic_DNA"/>
</dbReference>
<evidence type="ECO:0000313" key="3">
    <source>
        <dbReference type="EMBL" id="SFK55788.1"/>
    </source>
</evidence>
<feature type="signal peptide" evidence="2">
    <location>
        <begin position="1"/>
        <end position="28"/>
    </location>
</feature>
<dbReference type="AlphaFoldDB" id="A0A1I4AH84"/>
<organism evidence="3 4">
    <name type="scientific">Methylorubrum salsuginis</name>
    <dbReference type="NCBI Taxonomy" id="414703"/>
    <lineage>
        <taxon>Bacteria</taxon>
        <taxon>Pseudomonadati</taxon>
        <taxon>Pseudomonadota</taxon>
        <taxon>Alphaproteobacteria</taxon>
        <taxon>Hyphomicrobiales</taxon>
        <taxon>Methylobacteriaceae</taxon>
        <taxon>Methylorubrum</taxon>
    </lineage>
</organism>
<accession>A0A1I4AH84</accession>
<dbReference type="Proteomes" id="UP000198804">
    <property type="component" value="Unassembled WGS sequence"/>
</dbReference>
<protein>
    <submittedName>
        <fullName evidence="3">Uncharacterized protein</fullName>
    </submittedName>
</protein>
<gene>
    <name evidence="3" type="ORF">SAMN04488125_102398</name>
</gene>
<feature type="chain" id="PRO_5011515714" evidence="2">
    <location>
        <begin position="29"/>
        <end position="461"/>
    </location>
</feature>
<sequence>MRRRGAFTRRAIRCLGLALVLAASSAFAQDAGPVTPLPFASTPDLRAATLAREIEALRATNPIAAAETAREMARHDYDTIFRGFLDGTPLRPDDAGDVLAAFVALQWMVANDSMTEPSPSALRAIRQTFVAPLAGKPPLSQAGARAAFAERVKLRMVLHHAGWKAAKQLGVLPRFLATLSNEFIPAAKLQALALTDEGLVGKGARRSAPPPREAPPPVADARPTPPPNSVAPPPDAAQPPRFAANWDAVEGVYFRSTTGFGVGGMMTIDFEPLIFLRDGTTYEITDTALEDVDLAAERLAKPRRFGRWTRTAKGFVLTDHKGRSNDYALGDGSFFRAFPAASGETVKRAYRRLSGGGNSAMGGSVTVAVESRYDFRPDGSYGRGGSVGAINSGADTGVGTAIGRRRAPEGGRYALDRHTLTLTGADGRSRRVFFAYGSQKEPPEIDRDMIFIGNDVFSSDE</sequence>
<evidence type="ECO:0000256" key="1">
    <source>
        <dbReference type="SAM" id="MobiDB-lite"/>
    </source>
</evidence>
<proteinExistence type="predicted"/>
<keyword evidence="2" id="KW-0732">Signal</keyword>